<protein>
    <recommendedName>
        <fullName evidence="6">GH18 domain-containing protein</fullName>
    </recommendedName>
</protein>
<dbReference type="PROSITE" id="PS51910">
    <property type="entry name" value="GH18_2"/>
    <property type="match status" value="1"/>
</dbReference>
<keyword evidence="8" id="KW-1185">Reference proteome</keyword>
<keyword evidence="2 3" id="KW-0326">Glycosidase</keyword>
<dbReference type="InterPro" id="IPR001579">
    <property type="entry name" value="Glyco_hydro_18_chit_AS"/>
</dbReference>
<proteinExistence type="inferred from homology"/>
<feature type="signal peptide" evidence="5">
    <location>
        <begin position="1"/>
        <end position="17"/>
    </location>
</feature>
<dbReference type="Gene3D" id="3.20.20.80">
    <property type="entry name" value="Glycosidases"/>
    <property type="match status" value="1"/>
</dbReference>
<comment type="similarity">
    <text evidence="4">Belongs to the glycosyl hydrolase 18 family.</text>
</comment>
<dbReference type="PROSITE" id="PS01095">
    <property type="entry name" value="GH18_1"/>
    <property type="match status" value="1"/>
</dbReference>
<dbReference type="InterPro" id="IPR050314">
    <property type="entry name" value="Glycosyl_Hydrlase_18"/>
</dbReference>
<dbReference type="SUPFAM" id="SSF54556">
    <property type="entry name" value="Chitinase insertion domain"/>
    <property type="match status" value="1"/>
</dbReference>
<dbReference type="Pfam" id="PF00704">
    <property type="entry name" value="Glyco_hydro_18"/>
    <property type="match status" value="1"/>
</dbReference>
<dbReference type="SMART" id="SM00636">
    <property type="entry name" value="Glyco_18"/>
    <property type="match status" value="1"/>
</dbReference>
<keyword evidence="5" id="KW-0732">Signal</keyword>
<sequence length="432" mass="49157">MKTLIIFMLAMAAVVVSLRIEPLARQGSGKKKMVCYIGTWARYRRGDGKFVPEQTDPHLCTHLMYGFAILKDNVISVHDPWGDLKDEWGGGFDGYRKFTGLKQQNPELKTLIAIGGWNDGSKKYSEMSASPSTRKTFVDSVVAFLEKYDFDGLDLDWEYPTQRDSENLADRENFSALVRELREAFNRVGKGYLLTAAVTPNTKTIDVAYEVKEIARDLDFINVMCYDYHGFFDGHDYTGHNTPLYKHPLDVNFEPFFNVNDTVFYWLQAGLPKEKLILGMALYGRGFTLAKSENHGLYAPSTGGIPPGPYSRQAGIWGYNEICETFQDFGEDWKISINEHVKAPYAFNWRNWIGYEDVESIYYKAEYARKMDLGGAMVWSLDSDDFKGKCHNEPYILSKTIVRTLNGGALPKIPKRPEVVPEDDRGPIIIKP</sequence>
<reference evidence="7 8" key="1">
    <citation type="submission" date="2024-08" db="EMBL/GenBank/DDBJ databases">
        <authorList>
            <person name="Cucini C."/>
            <person name="Frati F."/>
        </authorList>
    </citation>
    <scope>NUCLEOTIDE SEQUENCE [LARGE SCALE GENOMIC DNA]</scope>
</reference>
<organism evidence="7 8">
    <name type="scientific">Orchesella dallaii</name>
    <dbReference type="NCBI Taxonomy" id="48710"/>
    <lineage>
        <taxon>Eukaryota</taxon>
        <taxon>Metazoa</taxon>
        <taxon>Ecdysozoa</taxon>
        <taxon>Arthropoda</taxon>
        <taxon>Hexapoda</taxon>
        <taxon>Collembola</taxon>
        <taxon>Entomobryomorpha</taxon>
        <taxon>Entomobryoidea</taxon>
        <taxon>Orchesellidae</taxon>
        <taxon>Orchesellinae</taxon>
        <taxon>Orchesella</taxon>
    </lineage>
</organism>
<accession>A0ABP1RMC0</accession>
<evidence type="ECO:0000256" key="1">
    <source>
        <dbReference type="ARBA" id="ARBA00022801"/>
    </source>
</evidence>
<dbReference type="Gene3D" id="3.10.50.10">
    <property type="match status" value="1"/>
</dbReference>
<feature type="domain" description="GH18" evidence="6">
    <location>
        <begin position="31"/>
        <end position="408"/>
    </location>
</feature>
<name>A0ABP1RMC0_9HEXA</name>
<dbReference type="CDD" id="cd02872">
    <property type="entry name" value="GH18_chitolectin_chitotriosidase"/>
    <property type="match status" value="1"/>
</dbReference>
<dbReference type="PANTHER" id="PTHR11177:SF360">
    <property type="entry name" value="CHITINASE 4-RELATED"/>
    <property type="match status" value="1"/>
</dbReference>
<evidence type="ECO:0000256" key="3">
    <source>
        <dbReference type="RuleBase" id="RU000489"/>
    </source>
</evidence>
<dbReference type="InterPro" id="IPR011583">
    <property type="entry name" value="Chitinase_II/V-like_cat"/>
</dbReference>
<keyword evidence="1 3" id="KW-0378">Hydrolase</keyword>
<dbReference type="Proteomes" id="UP001642540">
    <property type="component" value="Unassembled WGS sequence"/>
</dbReference>
<evidence type="ECO:0000256" key="2">
    <source>
        <dbReference type="ARBA" id="ARBA00023295"/>
    </source>
</evidence>
<dbReference type="SUPFAM" id="SSF51445">
    <property type="entry name" value="(Trans)glycosidases"/>
    <property type="match status" value="1"/>
</dbReference>
<evidence type="ECO:0000313" key="8">
    <source>
        <dbReference type="Proteomes" id="UP001642540"/>
    </source>
</evidence>
<evidence type="ECO:0000256" key="5">
    <source>
        <dbReference type="SAM" id="SignalP"/>
    </source>
</evidence>
<evidence type="ECO:0000259" key="6">
    <source>
        <dbReference type="PROSITE" id="PS51910"/>
    </source>
</evidence>
<dbReference type="PANTHER" id="PTHR11177">
    <property type="entry name" value="CHITINASE"/>
    <property type="match status" value="1"/>
</dbReference>
<dbReference type="InterPro" id="IPR017853">
    <property type="entry name" value="GH"/>
</dbReference>
<evidence type="ECO:0000256" key="4">
    <source>
        <dbReference type="RuleBase" id="RU004453"/>
    </source>
</evidence>
<gene>
    <name evidence="7" type="ORF">ODALV1_LOCUS23882</name>
</gene>
<dbReference type="InterPro" id="IPR001223">
    <property type="entry name" value="Glyco_hydro18_cat"/>
</dbReference>
<dbReference type="EMBL" id="CAXLJM020000085">
    <property type="protein sequence ID" value="CAL8130785.1"/>
    <property type="molecule type" value="Genomic_DNA"/>
</dbReference>
<evidence type="ECO:0000313" key="7">
    <source>
        <dbReference type="EMBL" id="CAL8130785.1"/>
    </source>
</evidence>
<dbReference type="InterPro" id="IPR029070">
    <property type="entry name" value="Chitinase_insertion_sf"/>
</dbReference>
<feature type="chain" id="PRO_5046144716" description="GH18 domain-containing protein" evidence="5">
    <location>
        <begin position="18"/>
        <end position="432"/>
    </location>
</feature>
<comment type="caution">
    <text evidence="7">The sequence shown here is derived from an EMBL/GenBank/DDBJ whole genome shotgun (WGS) entry which is preliminary data.</text>
</comment>